<feature type="signal peptide" evidence="2">
    <location>
        <begin position="1"/>
        <end position="20"/>
    </location>
</feature>
<name>A0A1H8IIK9_9RHOB</name>
<protein>
    <recommendedName>
        <fullName evidence="2">Outer membrane lipoprotein Blc</fullName>
    </recommendedName>
</protein>
<dbReference type="PANTHER" id="PTHR10612">
    <property type="entry name" value="APOLIPOPROTEIN D"/>
    <property type="match status" value="1"/>
</dbReference>
<dbReference type="EMBL" id="FOCM01000005">
    <property type="protein sequence ID" value="SEN68099.1"/>
    <property type="molecule type" value="Genomic_DNA"/>
</dbReference>
<dbReference type="Gene3D" id="2.40.128.20">
    <property type="match status" value="1"/>
</dbReference>
<dbReference type="Proteomes" id="UP000199372">
    <property type="component" value="Unassembled WGS sequence"/>
</dbReference>
<dbReference type="GO" id="GO:0006950">
    <property type="term" value="P:response to stress"/>
    <property type="evidence" value="ECO:0007669"/>
    <property type="project" value="UniProtKB-ARBA"/>
</dbReference>
<proteinExistence type="inferred from homology"/>
<evidence type="ECO:0000313" key="4">
    <source>
        <dbReference type="EMBL" id="SEN68099.1"/>
    </source>
</evidence>
<dbReference type="AlphaFoldDB" id="A0A1H8IIK9"/>
<keyword evidence="5" id="KW-1185">Reference proteome</keyword>
<gene>
    <name evidence="4" type="ORF">SAMN04488011_105238</name>
</gene>
<feature type="domain" description="Lipocalin/cytosolic fatty-acid binding" evidence="3">
    <location>
        <begin position="44"/>
        <end position="179"/>
    </location>
</feature>
<dbReference type="InterPro" id="IPR000566">
    <property type="entry name" value="Lipocln_cytosolic_FA-bd_dom"/>
</dbReference>
<dbReference type="RefSeq" id="WP_091845820.1">
    <property type="nucleotide sequence ID" value="NZ_FOCM01000005.1"/>
</dbReference>
<dbReference type="GO" id="GO:0009279">
    <property type="term" value="C:cell outer membrane"/>
    <property type="evidence" value="ECO:0007669"/>
    <property type="project" value="UniProtKB-SubCell"/>
</dbReference>
<dbReference type="SUPFAM" id="SSF50814">
    <property type="entry name" value="Lipocalins"/>
    <property type="match status" value="1"/>
</dbReference>
<evidence type="ECO:0000256" key="1">
    <source>
        <dbReference type="ARBA" id="ARBA00006889"/>
    </source>
</evidence>
<evidence type="ECO:0000256" key="2">
    <source>
        <dbReference type="PIRNR" id="PIRNR036893"/>
    </source>
</evidence>
<dbReference type="InterPro" id="IPR002446">
    <property type="entry name" value="Lipocalin_bac"/>
</dbReference>
<dbReference type="CDD" id="cd19438">
    <property type="entry name" value="lipocalin_Blc-like"/>
    <property type="match status" value="1"/>
</dbReference>
<organism evidence="4 5">
    <name type="scientific">Palleronia pelagia</name>
    <dbReference type="NCBI Taxonomy" id="387096"/>
    <lineage>
        <taxon>Bacteria</taxon>
        <taxon>Pseudomonadati</taxon>
        <taxon>Pseudomonadota</taxon>
        <taxon>Alphaproteobacteria</taxon>
        <taxon>Rhodobacterales</taxon>
        <taxon>Roseobacteraceae</taxon>
        <taxon>Palleronia</taxon>
    </lineage>
</organism>
<dbReference type="PANTHER" id="PTHR10612:SF34">
    <property type="entry name" value="APOLIPOPROTEIN D"/>
    <property type="match status" value="1"/>
</dbReference>
<keyword evidence="2" id="KW-0998">Cell outer membrane</keyword>
<reference evidence="5" key="1">
    <citation type="submission" date="2016-10" db="EMBL/GenBank/DDBJ databases">
        <authorList>
            <person name="Varghese N."/>
            <person name="Submissions S."/>
        </authorList>
    </citation>
    <scope>NUCLEOTIDE SEQUENCE [LARGE SCALE GENOMIC DNA]</scope>
    <source>
        <strain evidence="5">DSM 26893</strain>
    </source>
</reference>
<accession>A0A1H8IIK9</accession>
<evidence type="ECO:0000259" key="3">
    <source>
        <dbReference type="Pfam" id="PF08212"/>
    </source>
</evidence>
<dbReference type="Pfam" id="PF08212">
    <property type="entry name" value="Lipocalin_2"/>
    <property type="match status" value="1"/>
</dbReference>
<comment type="similarity">
    <text evidence="1 2">Belongs to the calycin superfamily. Lipocalin family.</text>
</comment>
<dbReference type="InterPro" id="IPR047202">
    <property type="entry name" value="Lipocalin_Blc-like_dom"/>
</dbReference>
<comment type="subunit">
    <text evidence="2">Homodimer.</text>
</comment>
<comment type="function">
    <text evidence="2">Involved in the storage or transport of lipids necessary for membrane maintenance under stressful conditions. Displays a binding preference for lysophospholipids.</text>
</comment>
<comment type="subcellular location">
    <subcellularLocation>
        <location evidence="2">Cell outer membrane</location>
    </subcellularLocation>
</comment>
<keyword evidence="2" id="KW-0732">Signal</keyword>
<keyword evidence="2" id="KW-0446">Lipid-binding</keyword>
<feature type="chain" id="PRO_5013437787" description="Outer membrane lipoprotein Blc" evidence="2">
    <location>
        <begin position="21"/>
        <end position="182"/>
    </location>
</feature>
<dbReference type="PROSITE" id="PS51257">
    <property type="entry name" value="PROKAR_LIPOPROTEIN"/>
    <property type="match status" value="1"/>
</dbReference>
<keyword evidence="2 4" id="KW-0449">Lipoprotein</keyword>
<dbReference type="PIRSF" id="PIRSF036893">
    <property type="entry name" value="Lipocalin_ApoD"/>
    <property type="match status" value="1"/>
</dbReference>
<dbReference type="GO" id="GO:0008289">
    <property type="term" value="F:lipid binding"/>
    <property type="evidence" value="ECO:0007669"/>
    <property type="project" value="UniProtKB-UniRule"/>
</dbReference>
<dbReference type="PRINTS" id="PR01171">
    <property type="entry name" value="BCTLIPOCALIN"/>
</dbReference>
<dbReference type="InterPro" id="IPR022271">
    <property type="entry name" value="Lipocalin_ApoD"/>
</dbReference>
<keyword evidence="2" id="KW-0472">Membrane</keyword>
<dbReference type="OrthoDB" id="594739at2"/>
<evidence type="ECO:0000313" key="5">
    <source>
        <dbReference type="Proteomes" id="UP000199372"/>
    </source>
</evidence>
<sequence>MQRRLIAALALVLAACSTEAPLFPAEVYRDTTVSMGSIASFKPDRYAGRWYEIASYPVPFQDGCRQTQAVYTPRNDNGFNVRNSCLDADGDLRSIEGTARPAGPGRLEVRFDSVPFLSAPYWVLWVDEGYRTAVVGVPSGRAGWILNREPTIPPDRLEAARRILSFNGYDLSRLRMTPQAAP</sequence>
<dbReference type="InterPro" id="IPR012674">
    <property type="entry name" value="Calycin"/>
</dbReference>